<dbReference type="Pfam" id="PF01116">
    <property type="entry name" value="F_bP_aldolase"/>
    <property type="match status" value="1"/>
</dbReference>
<keyword evidence="2" id="KW-0479">Metal-binding</keyword>
<feature type="active site" description="Proton donor" evidence="1">
    <location>
        <position position="80"/>
    </location>
</feature>
<dbReference type="GO" id="GO:0016832">
    <property type="term" value="F:aldehyde-lyase activity"/>
    <property type="evidence" value="ECO:0007669"/>
    <property type="project" value="InterPro"/>
</dbReference>
<sequence length="291" mass="32284">MMTLSEVLDVARSGRWAVPHFNISNFVQLKGIIAACAELRSPVMIGTSEGEVEFIGFKVARAMVDALKAETGLPLFLNADHFHSFAMCKKAIDEGYDGVHIDMSKKPYKENINETKQVVRYARAAEKDISVEGELGYIVTDSSKIYKKIVAIPQESLTKPGEAISYIEETGVDRFAAAVGSLHGIAANKPILDFYRIERLREIIPKNTTLVLHGGSGLLDNDFKRAIELGINNIHISTTIRAAYIKALKKALKEKKDETTPYKLYDPVVRAVAETVKEHIKLFGSQNKSME</sequence>
<dbReference type="SUPFAM" id="SSF51569">
    <property type="entry name" value="Aldolase"/>
    <property type="match status" value="1"/>
</dbReference>
<dbReference type="GO" id="GO:0005975">
    <property type="term" value="P:carbohydrate metabolic process"/>
    <property type="evidence" value="ECO:0007669"/>
    <property type="project" value="InterPro"/>
</dbReference>
<dbReference type="PANTHER" id="PTHR30304:SF0">
    <property type="entry name" value="D-TAGATOSE-1,6-BISPHOSPHATE ALDOLASE SUBUNIT GATY-RELATED"/>
    <property type="match status" value="1"/>
</dbReference>
<dbReference type="InterPro" id="IPR013785">
    <property type="entry name" value="Aldolase_TIM"/>
</dbReference>
<evidence type="ECO:0000256" key="1">
    <source>
        <dbReference type="PIRSR" id="PIRSR001359-1"/>
    </source>
</evidence>
<feature type="binding site" evidence="2">
    <location>
        <position position="183"/>
    </location>
    <ligand>
        <name>Zn(2+)</name>
        <dbReference type="ChEBI" id="CHEBI:29105"/>
        <label>1</label>
        <note>catalytic</note>
    </ligand>
</feature>
<reference evidence="3 4" key="1">
    <citation type="journal article" date="2016" name="Nat. Commun.">
        <title>Thousands of microbial genomes shed light on interconnected biogeochemical processes in an aquifer system.</title>
        <authorList>
            <person name="Anantharaman K."/>
            <person name="Brown C.T."/>
            <person name="Hug L.A."/>
            <person name="Sharon I."/>
            <person name="Castelle C.J."/>
            <person name="Probst A.J."/>
            <person name="Thomas B.C."/>
            <person name="Singh A."/>
            <person name="Wilkins M.J."/>
            <person name="Karaoz U."/>
            <person name="Brodie E.L."/>
            <person name="Williams K.H."/>
            <person name="Hubbard S.S."/>
            <person name="Banfield J.F."/>
        </authorList>
    </citation>
    <scope>NUCLEOTIDE SEQUENCE [LARGE SCALE GENOMIC DNA]</scope>
</reference>
<feature type="binding site" evidence="2">
    <location>
        <position position="81"/>
    </location>
    <ligand>
        <name>Zn(2+)</name>
        <dbReference type="ChEBI" id="CHEBI:29105"/>
        <label>1</label>
        <note>catalytic</note>
    </ligand>
</feature>
<protein>
    <recommendedName>
        <fullName evidence="5">Tagatose-bisphosphate aldolase</fullName>
    </recommendedName>
</protein>
<dbReference type="GO" id="GO:0008270">
    <property type="term" value="F:zinc ion binding"/>
    <property type="evidence" value="ECO:0007669"/>
    <property type="project" value="InterPro"/>
</dbReference>
<feature type="binding site" evidence="2">
    <location>
        <position position="213"/>
    </location>
    <ligand>
        <name>Zn(2+)</name>
        <dbReference type="ChEBI" id="CHEBI:29105"/>
        <label>1</label>
        <note>catalytic</note>
    </ligand>
</feature>
<evidence type="ECO:0000313" key="3">
    <source>
        <dbReference type="EMBL" id="OGZ42889.1"/>
    </source>
</evidence>
<dbReference type="AlphaFoldDB" id="A0A1G2FXU7"/>
<gene>
    <name evidence="3" type="ORF">A2W41_02090</name>
</gene>
<dbReference type="EMBL" id="MHNI01000012">
    <property type="protein sequence ID" value="OGZ42889.1"/>
    <property type="molecule type" value="Genomic_DNA"/>
</dbReference>
<dbReference type="Gene3D" id="3.20.20.70">
    <property type="entry name" value="Aldolase class I"/>
    <property type="match status" value="1"/>
</dbReference>
<dbReference type="NCBIfam" id="TIGR00167">
    <property type="entry name" value="cbbA"/>
    <property type="match status" value="1"/>
</dbReference>
<accession>A0A1G2FXU7</accession>
<organism evidence="3 4">
    <name type="scientific">Candidatus Ryanbacteria bacterium RIFCSPHIGHO2_01_45_13</name>
    <dbReference type="NCBI Taxonomy" id="1802112"/>
    <lineage>
        <taxon>Bacteria</taxon>
        <taxon>Candidatus Ryaniibacteriota</taxon>
    </lineage>
</organism>
<evidence type="ECO:0000313" key="4">
    <source>
        <dbReference type="Proteomes" id="UP000176700"/>
    </source>
</evidence>
<comment type="cofactor">
    <cofactor evidence="2">
        <name>Zn(2+)</name>
        <dbReference type="ChEBI" id="CHEBI:29105"/>
    </cofactor>
    <text evidence="2">Binds 2 Zn(2+) ions per subunit. One is catalytic and the other provides a structural contribution.</text>
</comment>
<dbReference type="InterPro" id="IPR000771">
    <property type="entry name" value="FBA_II"/>
</dbReference>
<evidence type="ECO:0000256" key="2">
    <source>
        <dbReference type="PIRSR" id="PIRSR001359-3"/>
    </source>
</evidence>
<comment type="caution">
    <text evidence="3">The sequence shown here is derived from an EMBL/GenBank/DDBJ whole genome shotgun (WGS) entry which is preliminary data.</text>
</comment>
<feature type="binding site" evidence="2">
    <location>
        <position position="102"/>
    </location>
    <ligand>
        <name>Zn(2+)</name>
        <dbReference type="ChEBI" id="CHEBI:29105"/>
        <label>2</label>
    </ligand>
</feature>
<dbReference type="InterPro" id="IPR050246">
    <property type="entry name" value="Class_II_FBP_aldolase"/>
</dbReference>
<evidence type="ECO:0008006" key="5">
    <source>
        <dbReference type="Google" id="ProtNLM"/>
    </source>
</evidence>
<dbReference type="Proteomes" id="UP000176700">
    <property type="component" value="Unassembled WGS sequence"/>
</dbReference>
<name>A0A1G2FXU7_9BACT</name>
<keyword evidence="2" id="KW-0862">Zinc</keyword>
<feature type="binding site" evidence="2">
    <location>
        <position position="134"/>
    </location>
    <ligand>
        <name>Zn(2+)</name>
        <dbReference type="ChEBI" id="CHEBI:29105"/>
        <label>2</label>
    </ligand>
</feature>
<dbReference type="PANTHER" id="PTHR30304">
    <property type="entry name" value="D-TAGATOSE-1,6-BISPHOSPHATE ALDOLASE"/>
    <property type="match status" value="1"/>
</dbReference>
<dbReference type="PIRSF" id="PIRSF001359">
    <property type="entry name" value="F_bP_aldolase_II"/>
    <property type="match status" value="1"/>
</dbReference>
<proteinExistence type="predicted"/>